<dbReference type="EMBL" id="QRZM01000009">
    <property type="protein sequence ID" value="RGV73676.1"/>
    <property type="molecule type" value="Genomic_DNA"/>
</dbReference>
<organism evidence="1 2">
    <name type="scientific">Enterocloster bolteae</name>
    <dbReference type="NCBI Taxonomy" id="208479"/>
    <lineage>
        <taxon>Bacteria</taxon>
        <taxon>Bacillati</taxon>
        <taxon>Bacillota</taxon>
        <taxon>Clostridia</taxon>
        <taxon>Lachnospirales</taxon>
        <taxon>Lachnospiraceae</taxon>
        <taxon>Enterocloster</taxon>
    </lineage>
</organism>
<name>A0A412Z129_9FIRM</name>
<dbReference type="KEGG" id="cbol:CGC65_12110"/>
<comment type="caution">
    <text evidence="1">The sequence shown here is derived from an EMBL/GenBank/DDBJ whole genome shotgun (WGS) entry which is preliminary data.</text>
</comment>
<proteinExistence type="predicted"/>
<gene>
    <name evidence="1" type="ORF">DWW02_20040</name>
</gene>
<sequence length="68" mass="7547">MRFSFPWVYMVLTGNGKSAGFPESGGNTVSGILRLLLWIITMSIRHKKAGHKPVFAGCVSCPPYWFLS</sequence>
<evidence type="ECO:0000313" key="1">
    <source>
        <dbReference type="EMBL" id="RGV73676.1"/>
    </source>
</evidence>
<evidence type="ECO:0000313" key="2">
    <source>
        <dbReference type="Proteomes" id="UP000284543"/>
    </source>
</evidence>
<protein>
    <submittedName>
        <fullName evidence="1">Uncharacterized protein</fullName>
    </submittedName>
</protein>
<accession>A0A412Z129</accession>
<dbReference type="Proteomes" id="UP000284543">
    <property type="component" value="Unassembled WGS sequence"/>
</dbReference>
<dbReference type="AlphaFoldDB" id="A0A412Z129"/>
<reference evidence="1 2" key="1">
    <citation type="submission" date="2018-08" db="EMBL/GenBank/DDBJ databases">
        <title>A genome reference for cultivated species of the human gut microbiota.</title>
        <authorList>
            <person name="Zou Y."/>
            <person name="Xue W."/>
            <person name="Luo G."/>
        </authorList>
    </citation>
    <scope>NUCLEOTIDE SEQUENCE [LARGE SCALE GENOMIC DNA]</scope>
    <source>
        <strain evidence="1 2">AF14-18</strain>
    </source>
</reference>